<proteinExistence type="predicted"/>
<dbReference type="eggNOG" id="ENOG502QUQ4">
    <property type="taxonomic scope" value="Eukaryota"/>
</dbReference>
<sequence>MDDALDTETLLACVRSLLNRTVDNQDIILDALVQCDGDASKAAELLNSKGQTEAEMEDTGTRKRARGLDDWLRNRSSRKVAKKDAKRGVEIIQRSSTADVSPMDTASTASSEPRASNLMSILQQPPSPKKVIPQKPPLTLGNPSMVAKHTPCTLHLSVLPAELASRLFHTMTDASHGWKRNKWWLFERIVESPHRTSFFARRTDGIDKDASWQQAAQFWYNGRPTDPPEVFPPPMEEACEIIERLVSDELRKRPRLPLEWPGVPDDQDGLLWRANVAASNCYEGRNESVGWHSDQVLCVQLLH</sequence>
<accession>A0A0W0FZR3</accession>
<evidence type="ECO:0000313" key="2">
    <source>
        <dbReference type="EMBL" id="KTB41818.1"/>
    </source>
</evidence>
<dbReference type="EMBL" id="LATX01001424">
    <property type="protein sequence ID" value="KTB41818.1"/>
    <property type="molecule type" value="Genomic_DNA"/>
</dbReference>
<name>A0A0W0FZR3_MONRR</name>
<dbReference type="Proteomes" id="UP000054988">
    <property type="component" value="Unassembled WGS sequence"/>
</dbReference>
<dbReference type="PANTHER" id="PTHR31212">
    <property type="entry name" value="ALPHA-KETOGLUTARATE-DEPENDENT DIOXYGENASE ALKB HOMOLOG 3"/>
    <property type="match status" value="1"/>
</dbReference>
<reference evidence="2 3" key="1">
    <citation type="submission" date="2015-12" db="EMBL/GenBank/DDBJ databases">
        <title>Draft genome sequence of Moniliophthora roreri, the causal agent of frosty pod rot of cacao.</title>
        <authorList>
            <person name="Aime M.C."/>
            <person name="Diaz-Valderrama J.R."/>
            <person name="Kijpornyongpan T."/>
            <person name="Phillips-Mora W."/>
        </authorList>
    </citation>
    <scope>NUCLEOTIDE SEQUENCE [LARGE SCALE GENOMIC DNA]</scope>
    <source>
        <strain evidence="2 3">MCA 2952</strain>
    </source>
</reference>
<dbReference type="InterPro" id="IPR032854">
    <property type="entry name" value="ALKBH3"/>
</dbReference>
<dbReference type="InterPro" id="IPR037151">
    <property type="entry name" value="AlkB-like_sf"/>
</dbReference>
<dbReference type="GO" id="GO:0006307">
    <property type="term" value="P:DNA alkylation repair"/>
    <property type="evidence" value="ECO:0007669"/>
    <property type="project" value="InterPro"/>
</dbReference>
<gene>
    <name evidence="2" type="ORF">WG66_5610</name>
</gene>
<dbReference type="SUPFAM" id="SSF51197">
    <property type="entry name" value="Clavaminate synthase-like"/>
    <property type="match status" value="1"/>
</dbReference>
<protein>
    <recommendedName>
        <fullName evidence="4">Alpha-ketoglutarate-dependent dioxygenase AlkB-like domain-containing protein</fullName>
    </recommendedName>
</protein>
<dbReference type="PANTHER" id="PTHR31212:SF4">
    <property type="entry name" value="ALPHA-KETOGLUTARATE-DEPENDENT DIOXYGENASE ALKB HOMOLOG 3"/>
    <property type="match status" value="1"/>
</dbReference>
<organism evidence="2 3">
    <name type="scientific">Moniliophthora roreri</name>
    <name type="common">Frosty pod rot fungus</name>
    <name type="synonym">Monilia roreri</name>
    <dbReference type="NCBI Taxonomy" id="221103"/>
    <lineage>
        <taxon>Eukaryota</taxon>
        <taxon>Fungi</taxon>
        <taxon>Dikarya</taxon>
        <taxon>Basidiomycota</taxon>
        <taxon>Agaricomycotina</taxon>
        <taxon>Agaricomycetes</taxon>
        <taxon>Agaricomycetidae</taxon>
        <taxon>Agaricales</taxon>
        <taxon>Marasmiineae</taxon>
        <taxon>Marasmiaceae</taxon>
        <taxon>Moniliophthora</taxon>
    </lineage>
</organism>
<evidence type="ECO:0000256" key="1">
    <source>
        <dbReference type="SAM" id="MobiDB-lite"/>
    </source>
</evidence>
<evidence type="ECO:0008006" key="4">
    <source>
        <dbReference type="Google" id="ProtNLM"/>
    </source>
</evidence>
<evidence type="ECO:0000313" key="3">
    <source>
        <dbReference type="Proteomes" id="UP000054988"/>
    </source>
</evidence>
<comment type="caution">
    <text evidence="2">The sequence shown here is derived from an EMBL/GenBank/DDBJ whole genome shotgun (WGS) entry which is preliminary data.</text>
</comment>
<feature type="region of interest" description="Disordered" evidence="1">
    <location>
        <begin position="95"/>
        <end position="115"/>
    </location>
</feature>
<dbReference type="Gene3D" id="2.60.120.590">
    <property type="entry name" value="Alpha-ketoglutarate-dependent dioxygenase AlkB-like"/>
    <property type="match status" value="1"/>
</dbReference>
<dbReference type="GO" id="GO:0051213">
    <property type="term" value="F:dioxygenase activity"/>
    <property type="evidence" value="ECO:0007669"/>
    <property type="project" value="InterPro"/>
</dbReference>
<dbReference type="AlphaFoldDB" id="A0A0W0FZR3"/>